<dbReference type="GO" id="GO:0006014">
    <property type="term" value="P:D-ribose metabolic process"/>
    <property type="evidence" value="ECO:0007669"/>
    <property type="project" value="TreeGrafter"/>
</dbReference>
<evidence type="ECO:0000256" key="3">
    <source>
        <dbReference type="NCBIfam" id="TIGR00021"/>
    </source>
</evidence>
<dbReference type="GO" id="GO:0005829">
    <property type="term" value="C:cytosol"/>
    <property type="evidence" value="ECO:0007669"/>
    <property type="project" value="TreeGrafter"/>
</dbReference>
<accession>A0A147HUZ2</accession>
<gene>
    <name evidence="4" type="ORF">NS319_12875</name>
</gene>
<dbReference type="Pfam" id="PF06026">
    <property type="entry name" value="Rib_5-P_isom_A"/>
    <property type="match status" value="1"/>
</dbReference>
<dbReference type="Gene3D" id="3.30.70.260">
    <property type="match status" value="1"/>
</dbReference>
<dbReference type="GO" id="GO:0004751">
    <property type="term" value="F:ribose-5-phosphate isomerase activity"/>
    <property type="evidence" value="ECO:0007669"/>
    <property type="project" value="UniProtKB-UniRule"/>
</dbReference>
<evidence type="ECO:0000313" key="4">
    <source>
        <dbReference type="EMBL" id="KTT68678.1"/>
    </source>
</evidence>
<dbReference type="Gene3D" id="3.40.50.1360">
    <property type="match status" value="1"/>
</dbReference>
<dbReference type="SUPFAM" id="SSF100950">
    <property type="entry name" value="NagB/RpiA/CoA transferase-like"/>
    <property type="match status" value="1"/>
</dbReference>
<reference evidence="4 5" key="1">
    <citation type="journal article" date="2016" name="Front. Microbiol.">
        <title>Genomic Resource of Rice Seed Associated Bacteria.</title>
        <authorList>
            <person name="Midha S."/>
            <person name="Bansal K."/>
            <person name="Sharma S."/>
            <person name="Kumar N."/>
            <person name="Patil P.P."/>
            <person name="Chaudhry V."/>
            <person name="Patil P.B."/>
        </authorList>
    </citation>
    <scope>NUCLEOTIDE SEQUENCE [LARGE SCALE GENOMIC DNA]</scope>
    <source>
        <strain evidence="4 5">NS319</strain>
    </source>
</reference>
<evidence type="ECO:0000313" key="5">
    <source>
        <dbReference type="Proteomes" id="UP000072867"/>
    </source>
</evidence>
<evidence type="ECO:0000256" key="2">
    <source>
        <dbReference type="ARBA" id="ARBA00023235"/>
    </source>
</evidence>
<dbReference type="SUPFAM" id="SSF75445">
    <property type="entry name" value="D-ribose-5-phosphate isomerase (RpiA), lid domain"/>
    <property type="match status" value="1"/>
</dbReference>
<dbReference type="RefSeq" id="WP_058733958.1">
    <property type="nucleotide sequence ID" value="NZ_LDTD01000093.1"/>
</dbReference>
<dbReference type="NCBIfam" id="NF001924">
    <property type="entry name" value="PRK00702.1"/>
    <property type="match status" value="1"/>
</dbReference>
<comment type="caution">
    <text evidence="4">The sequence shown here is derived from an EMBL/GenBank/DDBJ whole genome shotgun (WGS) entry which is preliminary data.</text>
</comment>
<comment type="catalytic activity">
    <reaction evidence="1">
        <text>aldehydo-D-ribose 5-phosphate = D-ribulose 5-phosphate</text>
        <dbReference type="Rhea" id="RHEA:14657"/>
        <dbReference type="ChEBI" id="CHEBI:58121"/>
        <dbReference type="ChEBI" id="CHEBI:58273"/>
        <dbReference type="EC" id="5.3.1.6"/>
    </reaction>
</comment>
<evidence type="ECO:0000256" key="1">
    <source>
        <dbReference type="ARBA" id="ARBA00001713"/>
    </source>
</evidence>
<dbReference type="GO" id="GO:0009052">
    <property type="term" value="P:pentose-phosphate shunt, non-oxidative branch"/>
    <property type="evidence" value="ECO:0007669"/>
    <property type="project" value="InterPro"/>
</dbReference>
<dbReference type="PATRIC" id="fig|33051.3.peg.3964"/>
<dbReference type="EMBL" id="LDTD01000093">
    <property type="protein sequence ID" value="KTT68678.1"/>
    <property type="molecule type" value="Genomic_DNA"/>
</dbReference>
<dbReference type="NCBIfam" id="TIGR00021">
    <property type="entry name" value="rpiA"/>
    <property type="match status" value="1"/>
</dbReference>
<proteinExistence type="predicted"/>
<dbReference type="PANTHER" id="PTHR11934:SF0">
    <property type="entry name" value="RIBOSE-5-PHOSPHATE ISOMERASE"/>
    <property type="match status" value="1"/>
</dbReference>
<keyword evidence="2 4" id="KW-0413">Isomerase</keyword>
<dbReference type="CDD" id="cd01398">
    <property type="entry name" value="RPI_A"/>
    <property type="match status" value="1"/>
</dbReference>
<dbReference type="InterPro" id="IPR037171">
    <property type="entry name" value="NagB/RpiA_transferase-like"/>
</dbReference>
<dbReference type="EC" id="5.3.1.6" evidence="3"/>
<sequence length="223" mass="23404">MTDRDADKRLAAAAAVDEVRDNMLVGLGTGSTAAHAISALAEKRLAIETVATSEASAALATRLGLKVRPFDSVARVDLAIDGADAIDARLRAVKGAGGAMVREKVVAAAADRMIVIADGSKRVTRLGATPLPVEILPFARGYASLRLAQMFVRCVERPDYVTDNGNIVIDGHGWDDAAPHSLANALMAIPGVVGHGLFLSEIDAAYIAEDGIVTRLERGRNPR</sequence>
<name>A0A147HUZ2_9SPHN</name>
<organism evidence="4 5">
    <name type="scientific">Sphingomonas sanguinis</name>
    <dbReference type="NCBI Taxonomy" id="33051"/>
    <lineage>
        <taxon>Bacteria</taxon>
        <taxon>Pseudomonadati</taxon>
        <taxon>Pseudomonadota</taxon>
        <taxon>Alphaproteobacteria</taxon>
        <taxon>Sphingomonadales</taxon>
        <taxon>Sphingomonadaceae</taxon>
        <taxon>Sphingomonas</taxon>
    </lineage>
</organism>
<dbReference type="PANTHER" id="PTHR11934">
    <property type="entry name" value="RIBOSE-5-PHOSPHATE ISOMERASE"/>
    <property type="match status" value="1"/>
</dbReference>
<dbReference type="STRING" id="33051.SB4_09215"/>
<protein>
    <recommendedName>
        <fullName evidence="3">Ribose 5-phosphate isomerase A</fullName>
        <ecNumber evidence="3">5.3.1.6</ecNumber>
    </recommendedName>
</protein>
<dbReference type="AlphaFoldDB" id="A0A147HUZ2"/>
<dbReference type="FunFam" id="3.40.50.1360:FF:000001">
    <property type="entry name" value="Ribose-5-phosphate isomerase A"/>
    <property type="match status" value="1"/>
</dbReference>
<dbReference type="Proteomes" id="UP000072867">
    <property type="component" value="Unassembled WGS sequence"/>
</dbReference>
<dbReference type="InterPro" id="IPR004788">
    <property type="entry name" value="Ribose5P_isomerase_type_A"/>
</dbReference>